<organism evidence="1 2">
    <name type="scientific">Pantoea eucrina</name>
    <dbReference type="NCBI Taxonomy" id="472693"/>
    <lineage>
        <taxon>Bacteria</taxon>
        <taxon>Pseudomonadati</taxon>
        <taxon>Pseudomonadota</taxon>
        <taxon>Gammaproteobacteria</taxon>
        <taxon>Enterobacterales</taxon>
        <taxon>Erwiniaceae</taxon>
        <taxon>Pantoea</taxon>
    </lineage>
</organism>
<keyword evidence="2" id="KW-1185">Reference proteome</keyword>
<dbReference type="RefSeq" id="WP_322541084.1">
    <property type="nucleotide sequence ID" value="NZ_JAOBTT010000001.1"/>
</dbReference>
<dbReference type="EMBL" id="JAOBTT010000001">
    <property type="protein sequence ID" value="MDZ7276873.1"/>
    <property type="molecule type" value="Genomic_DNA"/>
</dbReference>
<evidence type="ECO:0008006" key="3">
    <source>
        <dbReference type="Google" id="ProtNLM"/>
    </source>
</evidence>
<dbReference type="Proteomes" id="UP001288620">
    <property type="component" value="Unassembled WGS sequence"/>
</dbReference>
<evidence type="ECO:0000313" key="1">
    <source>
        <dbReference type="EMBL" id="MDZ7276873.1"/>
    </source>
</evidence>
<reference evidence="2" key="1">
    <citation type="submission" date="2023-07" db="EMBL/GenBank/DDBJ databases">
        <title>Structural and functional analysis of rice phyllospheric bacteria for their antimicrobial properties and defense elicitation against blast disease.</title>
        <authorList>
            <person name="Sahu K.P."/>
            <person name="Asharani P."/>
            <person name="Kumar M."/>
            <person name="Reddy B."/>
            <person name="Kumar A."/>
        </authorList>
    </citation>
    <scope>NUCLEOTIDE SEQUENCE [LARGE SCALE GENOMIC DNA]</scope>
    <source>
        <strain evidence="2">OsEp_Plm_30P10</strain>
    </source>
</reference>
<accession>A0ABU5LAB1</accession>
<gene>
    <name evidence="1" type="ORF">N4G40_01045</name>
</gene>
<evidence type="ECO:0000313" key="2">
    <source>
        <dbReference type="Proteomes" id="UP001288620"/>
    </source>
</evidence>
<name>A0ABU5LAB1_9GAMM</name>
<comment type="caution">
    <text evidence="1">The sequence shown here is derived from an EMBL/GenBank/DDBJ whole genome shotgun (WGS) entry which is preliminary data.</text>
</comment>
<sequence>MLVRQVTNQLSIEPPRSTACCAGRILAAKISGFDDKASDRQKEGLVRASSWITDVVKRLLHLLICAQDLSVKALSAAKRWQFNIGLAMIMASGIINAKEQSWRSGLMPKYTR</sequence>
<proteinExistence type="predicted"/>
<protein>
    <recommendedName>
        <fullName evidence="3">Transposase</fullName>
    </recommendedName>
</protein>